<dbReference type="InterPro" id="IPR005467">
    <property type="entry name" value="His_kinase_dom"/>
</dbReference>
<dbReference type="InterPro" id="IPR000700">
    <property type="entry name" value="PAS-assoc_C"/>
</dbReference>
<sequence length="716" mass="79524">MKSLKILHKVSLLGLGVLVLVSFVLITGLRSNLPKEVSRLLLLEQQSDAEWLAAQAQSALSERQKALQYLAEVMIENDQLLPVSQLNQRLQLSVPGRQLFNGGLGVFDINAIGIAEAPINSNRIGLNIADRAHVQQVRATLQPVITRPLVSRSLDRPSFFINVPLLDSKQQLLGFLIGVTILTENNFLLDVGHDSTGMGGLFYVLDETNELIVTASDPSQAMQLLPEDGMNPLIDSVRRGNVSGRARHKDGEYFIFATASVPQMNWTIVRAVPEALVQQPMQELINKLLKASVMLVIAGGLILFLLLHRLLAPLKQATANIDAMSAGQQPVELLKVKGQDEVAQLVAAFNRLFFLLDEQRQRLSLATSSAGVGIWEYRVETGELIWDEQMFRLYGRDAGDFSGAYSFWEQGLHPDDLQRAKTELQQSIDQRRAFDTEFRVLHPDGSIHWIKANGRVQPQSEQGDTRVIGTNWDITERKQAEIAKNQFISTVSHELRTPLTSIRGVLGLAAHGQLGVMPDTAQPMLESALRNAEHLTQLVNDLLDMDKLESGEMHFELVELDLLALLRESIDRNQSFADQHQVTLRLQPDAVCTPVLADPQRLHQVMSNLLSNAIKFSLPGSRVEIHFERFAEHVRVSVTDQGQGVPEAFRDRIFQRFAQADASDTRQKGGTGLGLAITRAVIEKMQGEIGYESSPGQGSVFYFTISAARNHPHKAF</sequence>
<dbReference type="Pfam" id="PF00672">
    <property type="entry name" value="HAMP"/>
    <property type="match status" value="1"/>
</dbReference>
<feature type="domain" description="HAMP" evidence="18">
    <location>
        <begin position="308"/>
        <end position="361"/>
    </location>
</feature>
<dbReference type="PANTHER" id="PTHR43711:SF1">
    <property type="entry name" value="HISTIDINE KINASE 1"/>
    <property type="match status" value="1"/>
</dbReference>
<dbReference type="AlphaFoldDB" id="A0A1I1J666"/>
<comment type="subcellular location">
    <subcellularLocation>
        <location evidence="2">Cell inner membrane</location>
        <topology evidence="2">Multi-pass membrane protein</topology>
    </subcellularLocation>
</comment>
<dbReference type="InterPro" id="IPR035965">
    <property type="entry name" value="PAS-like_dom_sf"/>
</dbReference>
<dbReference type="InterPro" id="IPR013655">
    <property type="entry name" value="PAS_fold_3"/>
</dbReference>
<keyword evidence="12 15" id="KW-1133">Transmembrane helix</keyword>
<evidence type="ECO:0000259" key="18">
    <source>
        <dbReference type="PROSITE" id="PS50885"/>
    </source>
</evidence>
<evidence type="ECO:0000256" key="5">
    <source>
        <dbReference type="ARBA" id="ARBA00022519"/>
    </source>
</evidence>
<evidence type="ECO:0000256" key="10">
    <source>
        <dbReference type="ARBA" id="ARBA00022741"/>
    </source>
</evidence>
<evidence type="ECO:0000256" key="9">
    <source>
        <dbReference type="ARBA" id="ARBA00022737"/>
    </source>
</evidence>
<keyword evidence="4" id="KW-1003">Cell membrane</keyword>
<dbReference type="InterPro" id="IPR036890">
    <property type="entry name" value="HATPase_C_sf"/>
</dbReference>
<dbReference type="InterPro" id="IPR003660">
    <property type="entry name" value="HAMP_dom"/>
</dbReference>
<dbReference type="SUPFAM" id="SSF55785">
    <property type="entry name" value="PYP-like sensor domain (PAS domain)"/>
    <property type="match status" value="1"/>
</dbReference>
<dbReference type="InterPro" id="IPR050736">
    <property type="entry name" value="Sensor_HK_Regulatory"/>
</dbReference>
<keyword evidence="9" id="KW-0677">Repeat</keyword>
<dbReference type="EMBL" id="FOLH01000006">
    <property type="protein sequence ID" value="SFC43966.1"/>
    <property type="molecule type" value="Genomic_DNA"/>
</dbReference>
<keyword evidence="8 15" id="KW-0812">Transmembrane</keyword>
<evidence type="ECO:0000256" key="4">
    <source>
        <dbReference type="ARBA" id="ARBA00022475"/>
    </source>
</evidence>
<dbReference type="FunFam" id="2.10.70.100:FF:000001">
    <property type="entry name" value="Sensory transduction histidine kinase"/>
    <property type="match status" value="1"/>
</dbReference>
<dbReference type="SMART" id="SM00091">
    <property type="entry name" value="PAS"/>
    <property type="match status" value="1"/>
</dbReference>
<keyword evidence="11" id="KW-0418">Kinase</keyword>
<dbReference type="SUPFAM" id="SSF47384">
    <property type="entry name" value="Homodimeric domain of signal transducing histidine kinase"/>
    <property type="match status" value="1"/>
</dbReference>
<dbReference type="EC" id="2.7.13.3" evidence="3"/>
<dbReference type="CDD" id="cd00130">
    <property type="entry name" value="PAS"/>
    <property type="match status" value="1"/>
</dbReference>
<dbReference type="InterPro" id="IPR001610">
    <property type="entry name" value="PAC"/>
</dbReference>
<dbReference type="SMART" id="SM00387">
    <property type="entry name" value="HATPase_c"/>
    <property type="match status" value="1"/>
</dbReference>
<accession>A0A1I1J666</accession>
<organism evidence="19 20">
    <name type="scientific">Marinospirillum celere</name>
    <dbReference type="NCBI Taxonomy" id="1122252"/>
    <lineage>
        <taxon>Bacteria</taxon>
        <taxon>Pseudomonadati</taxon>
        <taxon>Pseudomonadota</taxon>
        <taxon>Gammaproteobacteria</taxon>
        <taxon>Oceanospirillales</taxon>
        <taxon>Oceanospirillaceae</taxon>
        <taxon>Marinospirillum</taxon>
    </lineage>
</organism>
<dbReference type="SUPFAM" id="SSF55874">
    <property type="entry name" value="ATPase domain of HSP90 chaperone/DNA topoisomerase II/histidine kinase"/>
    <property type="match status" value="1"/>
</dbReference>
<evidence type="ECO:0000256" key="13">
    <source>
        <dbReference type="ARBA" id="ARBA00023012"/>
    </source>
</evidence>
<dbReference type="Gene3D" id="1.10.287.130">
    <property type="match status" value="1"/>
</dbReference>
<dbReference type="InterPro" id="IPR036097">
    <property type="entry name" value="HisK_dim/P_sf"/>
</dbReference>
<evidence type="ECO:0000256" key="15">
    <source>
        <dbReference type="SAM" id="Phobius"/>
    </source>
</evidence>
<dbReference type="InterPro" id="IPR003594">
    <property type="entry name" value="HATPase_dom"/>
</dbReference>
<evidence type="ECO:0000259" key="17">
    <source>
        <dbReference type="PROSITE" id="PS50113"/>
    </source>
</evidence>
<dbReference type="SMART" id="SM00388">
    <property type="entry name" value="HisKA"/>
    <property type="match status" value="1"/>
</dbReference>
<keyword evidence="13" id="KW-0902">Two-component regulatory system</keyword>
<evidence type="ECO:0000256" key="11">
    <source>
        <dbReference type="ARBA" id="ARBA00022777"/>
    </source>
</evidence>
<dbReference type="Gene3D" id="2.10.70.100">
    <property type="match status" value="1"/>
</dbReference>
<dbReference type="OrthoDB" id="8573350at2"/>
<evidence type="ECO:0000256" key="8">
    <source>
        <dbReference type="ARBA" id="ARBA00022692"/>
    </source>
</evidence>
<feature type="transmembrane region" description="Helical" evidence="15">
    <location>
        <begin position="288"/>
        <end position="307"/>
    </location>
</feature>
<keyword evidence="10" id="KW-0547">Nucleotide-binding</keyword>
<dbReference type="InterPro" id="IPR004358">
    <property type="entry name" value="Sig_transdc_His_kin-like_C"/>
</dbReference>
<dbReference type="PROSITE" id="PS50885">
    <property type="entry name" value="HAMP"/>
    <property type="match status" value="1"/>
</dbReference>
<dbReference type="PRINTS" id="PR00344">
    <property type="entry name" value="BCTRLSENSOR"/>
</dbReference>
<dbReference type="Pfam" id="PF00512">
    <property type="entry name" value="HisKA"/>
    <property type="match status" value="1"/>
</dbReference>
<dbReference type="STRING" id="1122252.SAMN05660443_2635"/>
<gene>
    <name evidence="19" type="ORF">SAMN05660443_2635</name>
</gene>
<evidence type="ECO:0000259" key="16">
    <source>
        <dbReference type="PROSITE" id="PS50109"/>
    </source>
</evidence>
<keyword evidence="14 15" id="KW-0472">Membrane</keyword>
<evidence type="ECO:0000256" key="1">
    <source>
        <dbReference type="ARBA" id="ARBA00000085"/>
    </source>
</evidence>
<protein>
    <recommendedName>
        <fullName evidence="3">histidine kinase</fullName>
        <ecNumber evidence="3">2.7.13.3</ecNumber>
    </recommendedName>
</protein>
<dbReference type="Proteomes" id="UP000199058">
    <property type="component" value="Unassembled WGS sequence"/>
</dbReference>
<evidence type="ECO:0000256" key="6">
    <source>
        <dbReference type="ARBA" id="ARBA00022553"/>
    </source>
</evidence>
<dbReference type="Gene3D" id="6.10.340.10">
    <property type="match status" value="1"/>
</dbReference>
<dbReference type="PROSITE" id="PS50109">
    <property type="entry name" value="HIS_KIN"/>
    <property type="match status" value="1"/>
</dbReference>
<dbReference type="Gene3D" id="3.30.565.10">
    <property type="entry name" value="Histidine kinase-like ATPase, C-terminal domain"/>
    <property type="match status" value="1"/>
</dbReference>
<evidence type="ECO:0000313" key="19">
    <source>
        <dbReference type="EMBL" id="SFC43966.1"/>
    </source>
</evidence>
<dbReference type="InterPro" id="IPR000014">
    <property type="entry name" value="PAS"/>
</dbReference>
<dbReference type="FunFam" id="3.30.565.10:FF:000006">
    <property type="entry name" value="Sensor histidine kinase WalK"/>
    <property type="match status" value="1"/>
</dbReference>
<dbReference type="NCBIfam" id="TIGR00229">
    <property type="entry name" value="sensory_box"/>
    <property type="match status" value="1"/>
</dbReference>
<dbReference type="PROSITE" id="PS50113">
    <property type="entry name" value="PAC"/>
    <property type="match status" value="1"/>
</dbReference>
<feature type="domain" description="PAC" evidence="17">
    <location>
        <begin position="434"/>
        <end position="486"/>
    </location>
</feature>
<evidence type="ECO:0000256" key="2">
    <source>
        <dbReference type="ARBA" id="ARBA00004429"/>
    </source>
</evidence>
<dbReference type="CDD" id="cd16922">
    <property type="entry name" value="HATPase_EvgS-ArcB-TorS-like"/>
    <property type="match status" value="1"/>
</dbReference>
<keyword evidence="6" id="KW-0597">Phosphoprotein</keyword>
<feature type="domain" description="Histidine kinase" evidence="16">
    <location>
        <begin position="490"/>
        <end position="709"/>
    </location>
</feature>
<dbReference type="PANTHER" id="PTHR43711">
    <property type="entry name" value="TWO-COMPONENT HISTIDINE KINASE"/>
    <property type="match status" value="1"/>
</dbReference>
<evidence type="ECO:0000256" key="12">
    <source>
        <dbReference type="ARBA" id="ARBA00022989"/>
    </source>
</evidence>
<dbReference type="RefSeq" id="WP_091964610.1">
    <property type="nucleotide sequence ID" value="NZ_FOLH01000006.1"/>
</dbReference>
<keyword evidence="7" id="KW-0808">Transferase</keyword>
<dbReference type="InterPro" id="IPR003661">
    <property type="entry name" value="HisK_dim/P_dom"/>
</dbReference>
<dbReference type="Gene3D" id="3.30.450.20">
    <property type="entry name" value="PAS domain"/>
    <property type="match status" value="2"/>
</dbReference>
<keyword evidence="20" id="KW-1185">Reference proteome</keyword>
<reference evidence="19 20" key="1">
    <citation type="submission" date="2016-10" db="EMBL/GenBank/DDBJ databases">
        <authorList>
            <person name="de Groot N.N."/>
        </authorList>
    </citation>
    <scope>NUCLEOTIDE SEQUENCE [LARGE SCALE GENOMIC DNA]</scope>
    <source>
        <strain evidence="19 20">DSM 18438</strain>
    </source>
</reference>
<comment type="catalytic activity">
    <reaction evidence="1">
        <text>ATP + protein L-histidine = ADP + protein N-phospho-L-histidine.</text>
        <dbReference type="EC" id="2.7.13.3"/>
    </reaction>
</comment>
<feature type="transmembrane region" description="Helical" evidence="15">
    <location>
        <begin position="6"/>
        <end position="29"/>
    </location>
</feature>
<dbReference type="GO" id="GO:0000166">
    <property type="term" value="F:nucleotide binding"/>
    <property type="evidence" value="ECO:0007669"/>
    <property type="project" value="UniProtKB-KW"/>
</dbReference>
<proteinExistence type="predicted"/>
<dbReference type="GO" id="GO:0000155">
    <property type="term" value="F:phosphorelay sensor kinase activity"/>
    <property type="evidence" value="ECO:0007669"/>
    <property type="project" value="InterPro"/>
</dbReference>
<evidence type="ECO:0000256" key="14">
    <source>
        <dbReference type="ARBA" id="ARBA00023136"/>
    </source>
</evidence>
<dbReference type="SMART" id="SM00086">
    <property type="entry name" value="PAC"/>
    <property type="match status" value="1"/>
</dbReference>
<dbReference type="Pfam" id="PF08447">
    <property type="entry name" value="PAS_3"/>
    <property type="match status" value="1"/>
</dbReference>
<evidence type="ECO:0000313" key="20">
    <source>
        <dbReference type="Proteomes" id="UP000199058"/>
    </source>
</evidence>
<evidence type="ECO:0000256" key="7">
    <source>
        <dbReference type="ARBA" id="ARBA00022679"/>
    </source>
</evidence>
<dbReference type="CDD" id="cd00082">
    <property type="entry name" value="HisKA"/>
    <property type="match status" value="1"/>
</dbReference>
<dbReference type="FunFam" id="1.10.287.130:FF:000001">
    <property type="entry name" value="Two-component sensor histidine kinase"/>
    <property type="match status" value="1"/>
</dbReference>
<keyword evidence="5" id="KW-0997">Cell inner membrane</keyword>
<dbReference type="Pfam" id="PF02518">
    <property type="entry name" value="HATPase_c"/>
    <property type="match status" value="1"/>
</dbReference>
<name>A0A1I1J666_9GAMM</name>
<dbReference type="GO" id="GO:0005886">
    <property type="term" value="C:plasma membrane"/>
    <property type="evidence" value="ECO:0007669"/>
    <property type="project" value="UniProtKB-SubCell"/>
</dbReference>
<evidence type="ECO:0000256" key="3">
    <source>
        <dbReference type="ARBA" id="ARBA00012438"/>
    </source>
</evidence>